<keyword evidence="2" id="KW-1185">Reference proteome</keyword>
<evidence type="ECO:0000313" key="1">
    <source>
        <dbReference type="EMBL" id="SHK79723.1"/>
    </source>
</evidence>
<dbReference type="AlphaFoldDB" id="A0A1M6VDW7"/>
<dbReference type="RefSeq" id="WP_073304720.1">
    <property type="nucleotide sequence ID" value="NZ_FRAW01000018.1"/>
</dbReference>
<proteinExistence type="predicted"/>
<accession>A0A1M6VDW7</accession>
<reference evidence="2" key="1">
    <citation type="submission" date="2016-11" db="EMBL/GenBank/DDBJ databases">
        <authorList>
            <person name="Varghese N."/>
            <person name="Submissions S."/>
        </authorList>
    </citation>
    <scope>NUCLEOTIDE SEQUENCE [LARGE SCALE GENOMIC DNA]</scope>
    <source>
        <strain evidence="2">UWOS</strain>
    </source>
</reference>
<organism evidence="1 2">
    <name type="scientific">Fibrobacter intestinalis</name>
    <dbReference type="NCBI Taxonomy" id="28122"/>
    <lineage>
        <taxon>Bacteria</taxon>
        <taxon>Pseudomonadati</taxon>
        <taxon>Fibrobacterota</taxon>
        <taxon>Fibrobacteria</taxon>
        <taxon>Fibrobacterales</taxon>
        <taxon>Fibrobacteraceae</taxon>
        <taxon>Fibrobacter</taxon>
    </lineage>
</organism>
<dbReference type="InterPro" id="IPR007739">
    <property type="entry name" value="RgpF"/>
</dbReference>
<protein>
    <submittedName>
        <fullName evidence="1">Rhamnan synthesis protein F</fullName>
    </submittedName>
</protein>
<evidence type="ECO:0000313" key="2">
    <source>
        <dbReference type="Proteomes" id="UP000184275"/>
    </source>
</evidence>
<dbReference type="Proteomes" id="UP000184275">
    <property type="component" value="Unassembled WGS sequence"/>
</dbReference>
<dbReference type="EMBL" id="FRAW01000018">
    <property type="protein sequence ID" value="SHK79723.1"/>
    <property type="molecule type" value="Genomic_DNA"/>
</dbReference>
<sequence length="300" mass="35554">MPQPSPLRKILYASYQTGESLPGYIRYALEGLCQTGFSVAYLTNSRDLDASAHAFFKSHQIELFFTENRGYDFGMWRRYIAYTAKFRREEWERLVLINDSIVYFQNRFVQIFHAAEKNAADIVSLTENDEMAPHLQSFFLYLKASAIGAFCERLLNEPDSESFYEAVAQKEVGFSVAMRDLGFSLEALIHTERPVLFSYPELIADKRGFVKRKLLQKRWTRGEAYFFWDGNAETALLTDYEKWIREKGSPDSDFDLRWLNESKHPLRQKIADKFRFAYYKFRWRLHCLKRKRQERQNARL</sequence>
<dbReference type="Pfam" id="PF05045">
    <property type="entry name" value="RgpF"/>
    <property type="match status" value="1"/>
</dbReference>
<gene>
    <name evidence="1" type="ORF">SAMN05720469_11823</name>
</gene>
<name>A0A1M6VDW7_9BACT</name>